<accession>A0ABD2QKS2</accession>
<name>A0ABD2QKS2_9PLAT</name>
<dbReference type="Proteomes" id="UP001626550">
    <property type="component" value="Unassembled WGS sequence"/>
</dbReference>
<evidence type="ECO:0000313" key="1">
    <source>
        <dbReference type="EMBL" id="KAL3319346.1"/>
    </source>
</evidence>
<proteinExistence type="predicted"/>
<gene>
    <name evidence="1" type="ORF">Ciccas_001990</name>
</gene>
<protein>
    <submittedName>
        <fullName evidence="1">Uncharacterized protein</fullName>
    </submittedName>
</protein>
<organism evidence="1 2">
    <name type="scientific">Cichlidogyrus casuarinus</name>
    <dbReference type="NCBI Taxonomy" id="1844966"/>
    <lineage>
        <taxon>Eukaryota</taxon>
        <taxon>Metazoa</taxon>
        <taxon>Spiralia</taxon>
        <taxon>Lophotrochozoa</taxon>
        <taxon>Platyhelminthes</taxon>
        <taxon>Monogenea</taxon>
        <taxon>Monopisthocotylea</taxon>
        <taxon>Dactylogyridea</taxon>
        <taxon>Ancyrocephalidae</taxon>
        <taxon>Cichlidogyrus</taxon>
    </lineage>
</organism>
<evidence type="ECO:0000313" key="2">
    <source>
        <dbReference type="Proteomes" id="UP001626550"/>
    </source>
</evidence>
<reference evidence="1 2" key="1">
    <citation type="submission" date="2024-11" db="EMBL/GenBank/DDBJ databases">
        <title>Adaptive evolution of stress response genes in parasites aligns with host niche diversity.</title>
        <authorList>
            <person name="Hahn C."/>
            <person name="Resl P."/>
        </authorList>
    </citation>
    <scope>NUCLEOTIDE SEQUENCE [LARGE SCALE GENOMIC DNA]</scope>
    <source>
        <strain evidence="1">EGGRZ-B1_66</strain>
        <tissue evidence="1">Body</tissue>
    </source>
</reference>
<dbReference type="EMBL" id="JBJKFK010000144">
    <property type="protein sequence ID" value="KAL3319346.1"/>
    <property type="molecule type" value="Genomic_DNA"/>
</dbReference>
<keyword evidence="2" id="KW-1185">Reference proteome</keyword>
<sequence length="127" mass="14607">MTLTNNESFLLLAGSVGWKHIQNVKPNNAPKLRLDTSFKDTSSENADKIQRNDSLEFLDRYNPIGRIEKVKLGASIFPIASSKSSSDRRGKKFESPLLCLTSNMHDINGKFCRMSFWEWYQLRFDES</sequence>
<comment type="caution">
    <text evidence="1">The sequence shown here is derived from an EMBL/GenBank/DDBJ whole genome shotgun (WGS) entry which is preliminary data.</text>
</comment>
<dbReference type="AlphaFoldDB" id="A0ABD2QKS2"/>